<evidence type="ECO:0000256" key="1">
    <source>
        <dbReference type="ARBA" id="ARBA00004429"/>
    </source>
</evidence>
<dbReference type="Gene3D" id="3.30.70.1320">
    <property type="entry name" value="Multidrug efflux transporter AcrB pore domain like"/>
    <property type="match status" value="1"/>
</dbReference>
<dbReference type="OrthoDB" id="9757904at2"/>
<reference evidence="9 10" key="1">
    <citation type="submission" date="2019-07" db="EMBL/GenBank/DDBJ databases">
        <title>Whole genome shotgun sequence of Vibrio sagamiensis NBRC 104589.</title>
        <authorList>
            <person name="Hosoyama A."/>
            <person name="Uohara A."/>
            <person name="Ohji S."/>
            <person name="Ichikawa N."/>
        </authorList>
    </citation>
    <scope>NUCLEOTIDE SEQUENCE [LARGE SCALE GENOMIC DNA]</scope>
    <source>
        <strain evidence="9 10">NBRC 104589</strain>
    </source>
</reference>
<feature type="transmembrane region" description="Helical" evidence="8">
    <location>
        <begin position="391"/>
        <end position="415"/>
    </location>
</feature>
<keyword evidence="3" id="KW-1003">Cell membrane</keyword>
<dbReference type="PRINTS" id="PR00702">
    <property type="entry name" value="ACRIFLAVINRP"/>
</dbReference>
<keyword evidence="10" id="KW-1185">Reference proteome</keyword>
<dbReference type="NCBIfam" id="NF033617">
    <property type="entry name" value="RND_permease_2"/>
    <property type="match status" value="1"/>
</dbReference>
<evidence type="ECO:0000256" key="4">
    <source>
        <dbReference type="ARBA" id="ARBA00022519"/>
    </source>
</evidence>
<organism evidence="9 10">
    <name type="scientific">Vibrio sagamiensis NBRC 104589</name>
    <dbReference type="NCBI Taxonomy" id="1219064"/>
    <lineage>
        <taxon>Bacteria</taxon>
        <taxon>Pseudomonadati</taxon>
        <taxon>Pseudomonadota</taxon>
        <taxon>Gammaproteobacteria</taxon>
        <taxon>Vibrionales</taxon>
        <taxon>Vibrionaceae</taxon>
        <taxon>Vibrio</taxon>
    </lineage>
</organism>
<feature type="transmembrane region" description="Helical" evidence="8">
    <location>
        <begin position="951"/>
        <end position="972"/>
    </location>
</feature>
<sequence length="1041" mass="111636">MRFTDIFIKRPVLAASISFLIALLGLQALFQMQVRQYPEMTNTVVTVSTGYYGASADLIQGFITQPLEQAISQADNIDFMTSQSVLGSSTITVYMKLNTNPSAALADVLAKTNSVRSQLPKEAEDPTVTMSTGSDTAVLYIGFTAAPTENGEPLNSSQITDYLERVIKPQLFTVGGVSKVDLYGGLPYALRIWLDPAKMAAFDLAATDVINILNANNYQSAIGQSNNEFVLYNGSADTQSNTPEDLAQLVVSTVNSQVIRLGDIAEVDLAKSHDVYRAIANGQEAVVAAINAAPSANPINIAKGVLELLPSLERNMPDTIEMAVMYDSTIAINASIEEVAKTIIEAAVIVLVVITLFLGSFRAVLIPIITIPLSLIGVAMVMQMFGFSWNLLTLLAMVLAIGLVVDDAIVVLENVDRHIKLGESPFRAAIIGTREIALPVIAMTLTLGAVYAPIALMGGVTGALFKEFALTLAGSVFVSGIIALTLSPMMCSKMLIASQKPSKFESTVHHLLDRMAERYSAMLTAVMAHRPVVIGFAVIVFASLPVLFKFIPSELAPAEDNGVVMLLGTAPANANLDYIQNTMDEVNKTLVEQPEVKYAQIFAGVPNSNQAFGLAALVPWGDRQASQAEIAARVNGMVQDIPAMSVTTFQLPELPGSPSGLPLQFVITTPNSFESLFQVASDVLSKVQQNGIFVYSDLDLNFGSATMHIEINKDKAGAYGITMQSIGATLGTMMADGYVNRVDIDGRSYEVIPQVIRSNRLNPDSINQYYVKTSTGTSVPLAELVSIEVKSAPRSLPHFNQLNSATVGAVPGPGVAMGDAIAWFENDVASSLPKGYRYDFNGQARQYVTEGSALYATFGLALAVIFLVLAIQFESIRDPLVIMVSVPLAICGALIAMAWGTTTMNIYSQVGLITLVGLITKHGILICEVAKEEQLHKKSSRIDAVMEAAKVRLRPILMTTAAMIAGLIPLLFASGAGAAQRFSIGVVIVAGLFIGTLFTLFVLPVIYSYLAEQHKPIPVFVEDDELEELAKIDQAKTTQQN</sequence>
<evidence type="ECO:0000256" key="6">
    <source>
        <dbReference type="ARBA" id="ARBA00022989"/>
    </source>
</evidence>
<feature type="transmembrane region" description="Helical" evidence="8">
    <location>
        <begin position="468"/>
        <end position="486"/>
    </location>
</feature>
<dbReference type="RefSeq" id="WP_039981866.1">
    <property type="nucleotide sequence ID" value="NZ_BAOJ01000072.1"/>
</dbReference>
<dbReference type="Proteomes" id="UP000321922">
    <property type="component" value="Unassembled WGS sequence"/>
</dbReference>
<proteinExistence type="predicted"/>
<evidence type="ECO:0000256" key="3">
    <source>
        <dbReference type="ARBA" id="ARBA00022475"/>
    </source>
</evidence>
<dbReference type="SUPFAM" id="SSF82866">
    <property type="entry name" value="Multidrug efflux transporter AcrB transmembrane domain"/>
    <property type="match status" value="2"/>
</dbReference>
<feature type="transmembrane region" description="Helical" evidence="8">
    <location>
        <begin position="984"/>
        <end position="1010"/>
    </location>
</feature>
<dbReference type="InterPro" id="IPR027463">
    <property type="entry name" value="AcrB_DN_DC_subdom"/>
</dbReference>
<feature type="transmembrane region" description="Helical" evidence="8">
    <location>
        <begin position="365"/>
        <end position="385"/>
    </location>
</feature>
<dbReference type="InterPro" id="IPR001036">
    <property type="entry name" value="Acrflvin-R"/>
</dbReference>
<feature type="transmembrane region" description="Helical" evidence="8">
    <location>
        <begin position="880"/>
        <end position="900"/>
    </location>
</feature>
<evidence type="ECO:0000256" key="8">
    <source>
        <dbReference type="SAM" id="Phobius"/>
    </source>
</evidence>
<dbReference type="Pfam" id="PF00873">
    <property type="entry name" value="ACR_tran"/>
    <property type="match status" value="1"/>
</dbReference>
<dbReference type="PANTHER" id="PTHR32063:SF28">
    <property type="entry name" value="BLR2861 PROTEIN"/>
    <property type="match status" value="1"/>
</dbReference>
<keyword evidence="2" id="KW-0813">Transport</keyword>
<evidence type="ECO:0000313" key="9">
    <source>
        <dbReference type="EMBL" id="GEM75923.1"/>
    </source>
</evidence>
<evidence type="ECO:0000256" key="5">
    <source>
        <dbReference type="ARBA" id="ARBA00022692"/>
    </source>
</evidence>
<dbReference type="Gene3D" id="3.30.70.1440">
    <property type="entry name" value="Multidrug efflux transporter AcrB pore domain"/>
    <property type="match status" value="1"/>
</dbReference>
<feature type="transmembrane region" description="Helical" evidence="8">
    <location>
        <begin position="532"/>
        <end position="551"/>
    </location>
</feature>
<dbReference type="Gene3D" id="1.20.1640.10">
    <property type="entry name" value="Multidrug efflux transporter AcrB transmembrane domain"/>
    <property type="match status" value="2"/>
</dbReference>
<dbReference type="Gene3D" id="3.30.70.1430">
    <property type="entry name" value="Multidrug efflux transporter AcrB pore domain"/>
    <property type="match status" value="2"/>
</dbReference>
<dbReference type="SUPFAM" id="SSF82714">
    <property type="entry name" value="Multidrug efflux transporter AcrB TolC docking domain, DN and DC subdomains"/>
    <property type="match status" value="2"/>
</dbReference>
<dbReference type="EMBL" id="BJXJ01000017">
    <property type="protein sequence ID" value="GEM75923.1"/>
    <property type="molecule type" value="Genomic_DNA"/>
</dbReference>
<evidence type="ECO:0000256" key="7">
    <source>
        <dbReference type="ARBA" id="ARBA00023136"/>
    </source>
</evidence>
<feature type="transmembrane region" description="Helical" evidence="8">
    <location>
        <begin position="436"/>
        <end position="456"/>
    </location>
</feature>
<protein>
    <submittedName>
        <fullName evidence="9">Multidrug resistance protein</fullName>
    </submittedName>
</protein>
<dbReference type="FunFam" id="3.30.70.1430:FF:000001">
    <property type="entry name" value="Efflux pump membrane transporter"/>
    <property type="match status" value="1"/>
</dbReference>
<dbReference type="GO" id="GO:0042910">
    <property type="term" value="F:xenobiotic transmembrane transporter activity"/>
    <property type="evidence" value="ECO:0007669"/>
    <property type="project" value="TreeGrafter"/>
</dbReference>
<feature type="transmembrane region" description="Helical" evidence="8">
    <location>
        <begin position="853"/>
        <end position="873"/>
    </location>
</feature>
<dbReference type="PANTHER" id="PTHR32063">
    <property type="match status" value="1"/>
</dbReference>
<keyword evidence="5 8" id="KW-0812">Transmembrane</keyword>
<comment type="caution">
    <text evidence="9">The sequence shown here is derived from an EMBL/GenBank/DDBJ whole genome shotgun (WGS) entry which is preliminary data.</text>
</comment>
<comment type="subcellular location">
    <subcellularLocation>
        <location evidence="1">Cell inner membrane</location>
        <topology evidence="1">Multi-pass membrane protein</topology>
    </subcellularLocation>
</comment>
<evidence type="ECO:0000313" key="10">
    <source>
        <dbReference type="Proteomes" id="UP000321922"/>
    </source>
</evidence>
<dbReference type="GO" id="GO:0005886">
    <property type="term" value="C:plasma membrane"/>
    <property type="evidence" value="ECO:0007669"/>
    <property type="project" value="UniProtKB-SubCell"/>
</dbReference>
<keyword evidence="4" id="KW-0997">Cell inner membrane</keyword>
<dbReference type="Gene3D" id="3.30.2090.10">
    <property type="entry name" value="Multidrug efflux transporter AcrB TolC docking domain, DN and DC subdomains"/>
    <property type="match status" value="2"/>
</dbReference>
<keyword evidence="7 8" id="KW-0472">Membrane</keyword>
<evidence type="ECO:0000256" key="2">
    <source>
        <dbReference type="ARBA" id="ARBA00022448"/>
    </source>
</evidence>
<dbReference type="SUPFAM" id="SSF82693">
    <property type="entry name" value="Multidrug efflux transporter AcrB pore domain, PN1, PN2, PC1 and PC2 subdomains"/>
    <property type="match status" value="3"/>
</dbReference>
<accession>A0A511QF51</accession>
<keyword evidence="6 8" id="KW-1133">Transmembrane helix</keyword>
<feature type="transmembrane region" description="Helical" evidence="8">
    <location>
        <begin position="12"/>
        <end position="30"/>
    </location>
</feature>
<dbReference type="FunFam" id="1.20.1640.10:FF:000001">
    <property type="entry name" value="Efflux pump membrane transporter"/>
    <property type="match status" value="1"/>
</dbReference>
<feature type="transmembrane region" description="Helical" evidence="8">
    <location>
        <begin position="339"/>
        <end position="358"/>
    </location>
</feature>
<name>A0A511QF51_9VIBR</name>
<dbReference type="AlphaFoldDB" id="A0A511QF51"/>
<gene>
    <name evidence="9" type="ORF">VSA01S_20350</name>
</gene>